<dbReference type="HOGENOM" id="CLU_2332603_0_0_9"/>
<accession>Q67PX7</accession>
<dbReference type="STRING" id="292459.STH1281"/>
<dbReference type="KEGG" id="sth:STH1281"/>
<evidence type="ECO:0000256" key="1">
    <source>
        <dbReference type="SAM" id="MobiDB-lite"/>
    </source>
</evidence>
<evidence type="ECO:0000313" key="3">
    <source>
        <dbReference type="Proteomes" id="UP000000417"/>
    </source>
</evidence>
<keyword evidence="3" id="KW-1185">Reference proteome</keyword>
<protein>
    <submittedName>
        <fullName evidence="2">Uncharacterized protein</fullName>
    </submittedName>
</protein>
<sequence length="98" mass="10558">MPKRSGEGFAGTRNRPGGSPAFAVPGSRARRSARRWARGVWVGCTICSHPVLAEAAPVSVWSVRIEYGSERCPGSVQSLQNELLFGVNLGGVRFTRTE</sequence>
<feature type="region of interest" description="Disordered" evidence="1">
    <location>
        <begin position="1"/>
        <end position="28"/>
    </location>
</feature>
<gene>
    <name evidence="2" type="ordered locus">STH1281</name>
</gene>
<organism evidence="2 3">
    <name type="scientific">Symbiobacterium thermophilum (strain DSM 24528 / JCM 14929 / IAM 14863 / T)</name>
    <dbReference type="NCBI Taxonomy" id="292459"/>
    <lineage>
        <taxon>Bacteria</taxon>
        <taxon>Bacillati</taxon>
        <taxon>Bacillota</taxon>
        <taxon>Clostridia</taxon>
        <taxon>Eubacteriales</taxon>
        <taxon>Symbiobacteriaceae</taxon>
        <taxon>Symbiobacterium</taxon>
    </lineage>
</organism>
<name>Q67PX7_SYMTH</name>
<reference evidence="2 3" key="1">
    <citation type="journal article" date="2004" name="Nucleic Acids Res.">
        <title>Genome sequence of Symbiobacterium thermophilum, an uncultivable bacterium that depends on microbial commensalism.</title>
        <authorList>
            <person name="Ueda K."/>
            <person name="Yamashita A."/>
            <person name="Ishikawa J."/>
            <person name="Shimada M."/>
            <person name="Watsuji T."/>
            <person name="Morimura K."/>
            <person name="Ikeda H."/>
            <person name="Hattori M."/>
            <person name="Beppu T."/>
        </authorList>
    </citation>
    <scope>NUCLEOTIDE SEQUENCE [LARGE SCALE GENOMIC DNA]</scope>
    <source>
        <strain evidence="3">T / IAM 14863</strain>
    </source>
</reference>
<dbReference type="Proteomes" id="UP000000417">
    <property type="component" value="Chromosome"/>
</dbReference>
<proteinExistence type="predicted"/>
<dbReference type="EMBL" id="AP006840">
    <property type="protein sequence ID" value="BAD40266.1"/>
    <property type="molecule type" value="Genomic_DNA"/>
</dbReference>
<evidence type="ECO:0000313" key="2">
    <source>
        <dbReference type="EMBL" id="BAD40266.1"/>
    </source>
</evidence>
<dbReference type="AlphaFoldDB" id="Q67PX7"/>